<evidence type="ECO:0000256" key="1">
    <source>
        <dbReference type="SAM" id="MobiDB-lite"/>
    </source>
</evidence>
<feature type="region of interest" description="Disordered" evidence="1">
    <location>
        <begin position="177"/>
        <end position="417"/>
    </location>
</feature>
<feature type="compositionally biased region" description="Gly residues" evidence="1">
    <location>
        <begin position="300"/>
        <end position="309"/>
    </location>
</feature>
<dbReference type="AlphaFoldDB" id="A0AAT9HT56"/>
<proteinExistence type="predicted"/>
<reference evidence="3" key="1">
    <citation type="submission" date="2024-06" db="EMBL/GenBank/DDBJ databases">
        <authorList>
            <consortium name="consrtm"/>
            <person name="Uemura M."/>
            <person name="Terahara T."/>
        </authorList>
    </citation>
    <scope>NUCLEOTIDE SEQUENCE</scope>
    <source>
        <strain evidence="3">KM77-8</strain>
    </source>
</reference>
<sequence>MWTGVPLGLFVPWDGRASGALLEVLPHPVDDLLRAGSDRPVTLGRLAEYDGRVWLLAVAAALMMLLAGVLTAVRTPVTAGAAAGPVAFAGRCARGLGVATALTLPLLAWLTEVSANASLSVLGFDTFDAGIELHGRPGMALLLGAVWGRGRERRGRCWPGRAARRGRGRRRWHGVTWGRRAGHGRRGTPVPRPGRRQPPARTPRGCRTGRRTRTPIRICGWSGGPEGPRGQGLGKASGGPGLQRRRRVVREGSRDREEGACHRAPAGPANRRTPRPGPVAGQRGGTRTSLGTRGARRRPGGGTRAGGGARRTSAGPKTPRRRRDGGRGHANRTCHETRGAVRGGRERAGRAARRGHPRRRTPYQRRSAGPSHGDRGAPGRRQGRREAAGRRGTRRRRGPRTGVRWRVGVGMSMGRLR</sequence>
<feature type="compositionally biased region" description="Basic residues" evidence="1">
    <location>
        <begin position="350"/>
        <end position="363"/>
    </location>
</feature>
<feature type="compositionally biased region" description="Low complexity" evidence="1">
    <location>
        <begin position="400"/>
        <end position="410"/>
    </location>
</feature>
<dbReference type="InterPro" id="IPR047724">
    <property type="entry name" value="Streptophobe"/>
</dbReference>
<feature type="compositionally biased region" description="Basic and acidic residues" evidence="1">
    <location>
        <begin position="249"/>
        <end position="261"/>
    </location>
</feature>
<organism evidence="3">
    <name type="scientific">Streptomyces haneummycinicus</name>
    <dbReference type="NCBI Taxonomy" id="3074435"/>
    <lineage>
        <taxon>Bacteria</taxon>
        <taxon>Bacillati</taxon>
        <taxon>Actinomycetota</taxon>
        <taxon>Actinomycetes</taxon>
        <taxon>Kitasatosporales</taxon>
        <taxon>Streptomycetaceae</taxon>
        <taxon>Streptomyces</taxon>
    </lineage>
</organism>
<accession>A0AAT9HT56</accession>
<feature type="compositionally biased region" description="Basic residues" evidence="1">
    <location>
        <begin position="318"/>
        <end position="332"/>
    </location>
</feature>
<dbReference type="NCBIfam" id="NF038391">
    <property type="entry name" value="streptophobe"/>
    <property type="match status" value="1"/>
</dbReference>
<keyword evidence="2" id="KW-0812">Transmembrane</keyword>
<feature type="compositionally biased region" description="Basic and acidic residues" evidence="1">
    <location>
        <begin position="333"/>
        <end position="349"/>
    </location>
</feature>
<evidence type="ECO:0000313" key="3">
    <source>
        <dbReference type="EMBL" id="BFO20333.1"/>
    </source>
</evidence>
<feature type="compositionally biased region" description="Low complexity" evidence="1">
    <location>
        <begin position="197"/>
        <end position="206"/>
    </location>
</feature>
<feature type="compositionally biased region" description="Gly residues" evidence="1">
    <location>
        <begin position="221"/>
        <end position="241"/>
    </location>
</feature>
<keyword evidence="2" id="KW-0472">Membrane</keyword>
<dbReference type="EMBL" id="AP035768">
    <property type="protein sequence ID" value="BFO20333.1"/>
    <property type="molecule type" value="Genomic_DNA"/>
</dbReference>
<reference evidence="3" key="2">
    <citation type="submission" date="2024-07" db="EMBL/GenBank/DDBJ databases">
        <title>Streptomyces haneummycinica sp. nov., a new antibiotic-producing actinobacterium isolated from marine sediment.</title>
        <authorList>
            <person name="Uemura M."/>
            <person name="Hamada M."/>
            <person name="Hirano S."/>
            <person name="Kobayashi K."/>
            <person name="Ohshiro T."/>
            <person name="Kobayashi T."/>
            <person name="Terahara T."/>
        </authorList>
    </citation>
    <scope>NUCLEOTIDE SEQUENCE</scope>
    <source>
        <strain evidence="3">KM77-8</strain>
    </source>
</reference>
<feature type="transmembrane region" description="Helical" evidence="2">
    <location>
        <begin position="53"/>
        <end position="73"/>
    </location>
</feature>
<gene>
    <name evidence="3" type="ORF">SHKM778_67210</name>
</gene>
<keyword evidence="2" id="KW-1133">Transmembrane helix</keyword>
<protein>
    <submittedName>
        <fullName evidence="3">Uncharacterized protein</fullName>
    </submittedName>
</protein>
<name>A0AAT9HT56_9ACTN</name>
<evidence type="ECO:0000256" key="2">
    <source>
        <dbReference type="SAM" id="Phobius"/>
    </source>
</evidence>